<evidence type="ECO:0000313" key="2">
    <source>
        <dbReference type="Proteomes" id="UP000237983"/>
    </source>
</evidence>
<keyword evidence="2" id="KW-1185">Reference proteome</keyword>
<evidence type="ECO:0008006" key="3">
    <source>
        <dbReference type="Google" id="ProtNLM"/>
    </source>
</evidence>
<protein>
    <recommendedName>
        <fullName evidence="3">Ribosomally synthesized peptide with SipW-like signal peptide</fullName>
    </recommendedName>
</protein>
<sequence length="200" mass="20132">MNSPARHLALATPTTSRKPRNTARALLGSALLLVMVSALALTGVGSTYAMWNKNTAVNASTVTSASTGLTINGSTTYTIPALGLANLAPGQSIMVPLTLANTGTTKLSTAVTGVTILTNSKGLSNELTLRATQSATCNASTTAGTRLANFTTVSAPVTMAVGASAPLCLELKMDVDAPMSVSGGSTTFTLNLTATQVRGA</sequence>
<dbReference type="EMBL" id="PVTL01000012">
    <property type="protein sequence ID" value="PRY64672.1"/>
    <property type="molecule type" value="Genomic_DNA"/>
</dbReference>
<organism evidence="1 2">
    <name type="scientific">Glaciihabitans tibetensis</name>
    <dbReference type="NCBI Taxonomy" id="1266600"/>
    <lineage>
        <taxon>Bacteria</taxon>
        <taxon>Bacillati</taxon>
        <taxon>Actinomycetota</taxon>
        <taxon>Actinomycetes</taxon>
        <taxon>Micrococcales</taxon>
        <taxon>Microbacteriaceae</taxon>
        <taxon>Glaciihabitans</taxon>
    </lineage>
</organism>
<evidence type="ECO:0000313" key="1">
    <source>
        <dbReference type="EMBL" id="PRY64672.1"/>
    </source>
</evidence>
<proteinExistence type="predicted"/>
<reference evidence="1 2" key="1">
    <citation type="submission" date="2018-03" db="EMBL/GenBank/DDBJ databases">
        <title>Genomic Encyclopedia of Type Strains, Phase III (KMG-III): the genomes of soil and plant-associated and newly described type strains.</title>
        <authorList>
            <person name="Whitman W."/>
        </authorList>
    </citation>
    <scope>NUCLEOTIDE SEQUENCE [LARGE SCALE GENOMIC DNA]</scope>
    <source>
        <strain evidence="1 2">CGMCC 1.12484</strain>
    </source>
</reference>
<gene>
    <name evidence="1" type="ORF">B0I08_11257</name>
</gene>
<comment type="caution">
    <text evidence="1">The sequence shown here is derived from an EMBL/GenBank/DDBJ whole genome shotgun (WGS) entry which is preliminary data.</text>
</comment>
<dbReference type="AlphaFoldDB" id="A0A2T0V3C8"/>
<accession>A0A2T0V3C8</accession>
<dbReference type="OrthoDB" id="5123955at2"/>
<name>A0A2T0V3C8_9MICO</name>
<dbReference type="RefSeq" id="WP_106215021.1">
    <property type="nucleotide sequence ID" value="NZ_PVTL01000012.1"/>
</dbReference>
<dbReference type="Proteomes" id="UP000237983">
    <property type="component" value="Unassembled WGS sequence"/>
</dbReference>